<dbReference type="PROSITE" id="PS50934">
    <property type="entry name" value="SWIRM"/>
    <property type="match status" value="1"/>
</dbReference>
<feature type="region of interest" description="Disordered" evidence="1">
    <location>
        <begin position="230"/>
        <end position="255"/>
    </location>
</feature>
<dbReference type="InterPro" id="IPR007526">
    <property type="entry name" value="SWIRM"/>
</dbReference>
<reference evidence="3 4" key="1">
    <citation type="submission" date="2016-07" db="EMBL/GenBank/DDBJ databases">
        <title>Pervasive Adenine N6-methylation of Active Genes in Fungi.</title>
        <authorList>
            <consortium name="DOE Joint Genome Institute"/>
            <person name="Mondo S.J."/>
            <person name="Dannebaum R.O."/>
            <person name="Kuo R.C."/>
            <person name="Labutti K."/>
            <person name="Haridas S."/>
            <person name="Kuo A."/>
            <person name="Salamov A."/>
            <person name="Ahrendt S.R."/>
            <person name="Lipzen A."/>
            <person name="Sullivan W."/>
            <person name="Andreopoulos W.B."/>
            <person name="Clum A."/>
            <person name="Lindquist E."/>
            <person name="Daum C."/>
            <person name="Ramamoorthy G.K."/>
            <person name="Gryganskyi A."/>
            <person name="Culley D."/>
            <person name="Magnuson J.K."/>
            <person name="James T.Y."/>
            <person name="O'Malley M.A."/>
            <person name="Stajich J.E."/>
            <person name="Spatafora J.W."/>
            <person name="Visel A."/>
            <person name="Grigoriev I.V."/>
        </authorList>
    </citation>
    <scope>NUCLEOTIDE SEQUENCE [LARGE SCALE GENOMIC DNA]</scope>
    <source>
        <strain evidence="3 4">NRRL 1336</strain>
    </source>
</reference>
<feature type="compositionally biased region" description="Low complexity" evidence="1">
    <location>
        <begin position="191"/>
        <end position="206"/>
    </location>
</feature>
<feature type="domain" description="SWIRM" evidence="2">
    <location>
        <begin position="311"/>
        <end position="402"/>
    </location>
</feature>
<gene>
    <name evidence="3" type="ORF">BCR42DRAFT_407939</name>
</gene>
<feature type="region of interest" description="Disordered" evidence="1">
    <location>
        <begin position="121"/>
        <end position="151"/>
    </location>
</feature>
<comment type="caution">
    <text evidence="3">The sequence shown here is derived from an EMBL/GenBank/DDBJ whole genome shotgun (WGS) entry which is preliminary data.</text>
</comment>
<dbReference type="STRING" id="90262.A0A1X2ISX6"/>
<evidence type="ECO:0000313" key="4">
    <source>
        <dbReference type="Proteomes" id="UP000193560"/>
    </source>
</evidence>
<feature type="compositionally biased region" description="Basic residues" evidence="1">
    <location>
        <begin position="130"/>
        <end position="141"/>
    </location>
</feature>
<name>A0A1X2ISX6_9FUNG</name>
<evidence type="ECO:0000259" key="2">
    <source>
        <dbReference type="PROSITE" id="PS50934"/>
    </source>
</evidence>
<evidence type="ECO:0000256" key="1">
    <source>
        <dbReference type="SAM" id="MobiDB-lite"/>
    </source>
</evidence>
<dbReference type="FunFam" id="1.10.10.10:FF:000087">
    <property type="entry name" value="Transcriptional adapter 2"/>
    <property type="match status" value="1"/>
</dbReference>
<dbReference type="Proteomes" id="UP000193560">
    <property type="component" value="Unassembled WGS sequence"/>
</dbReference>
<proteinExistence type="predicted"/>
<dbReference type="AlphaFoldDB" id="A0A1X2ISX6"/>
<feature type="region of interest" description="Disordered" evidence="1">
    <location>
        <begin position="1"/>
        <end position="32"/>
    </location>
</feature>
<dbReference type="EMBL" id="MCGE01000005">
    <property type="protein sequence ID" value="ORZ21619.1"/>
    <property type="molecule type" value="Genomic_DNA"/>
</dbReference>
<accession>A0A1X2ISX6</accession>
<dbReference type="InterPro" id="IPR036388">
    <property type="entry name" value="WH-like_DNA-bd_sf"/>
</dbReference>
<dbReference type="GO" id="GO:0010468">
    <property type="term" value="P:regulation of gene expression"/>
    <property type="evidence" value="ECO:0007669"/>
    <property type="project" value="UniProtKB-ARBA"/>
</dbReference>
<dbReference type="OrthoDB" id="5598695at2759"/>
<feature type="region of interest" description="Disordered" evidence="1">
    <location>
        <begin position="187"/>
        <end position="206"/>
    </location>
</feature>
<protein>
    <recommendedName>
        <fullName evidence="2">SWIRM domain-containing protein</fullName>
    </recommendedName>
</protein>
<sequence>MNSIKNESTISTTYQSNLMSPPMTPKTTNHNETTQTYNDITLLPSSGTNNDDDYDITYEQRRECLGQLEISDSGSGCPSSLLYRKASLPHSIRAMTLANHDPFDTIGRRFSIPLEKQQHHYFQHKQQYIPRRRSHRTKSLPRRSPTLTNTSSHEIFTINVFDRPLTSSPATNSPTLKLQQCHHQCDLPTATTKSSPSVPSLSVPGSTLSTSSQSATLLISPATSVPCIPSSSSSSASTSSTPSLSSSSSSSSILPTSSTCTPLNAGMGLNSSKVKANTSFYDHVDLSVDDQYVYDLSWRPLWESIDKKPSVRVVWKGSPLSIHSLPYYDHLHPKEKTMASTLRLTPEQYLKCKRALILSAQVFYEHGMQFRKSDAQKVCRIDVNKTSCLWGAFNRLGWLLPH</sequence>
<dbReference type="InterPro" id="IPR009057">
    <property type="entry name" value="Homeodomain-like_sf"/>
</dbReference>
<dbReference type="Pfam" id="PF04433">
    <property type="entry name" value="SWIRM"/>
    <property type="match status" value="1"/>
</dbReference>
<organism evidence="3 4">
    <name type="scientific">Absidia repens</name>
    <dbReference type="NCBI Taxonomy" id="90262"/>
    <lineage>
        <taxon>Eukaryota</taxon>
        <taxon>Fungi</taxon>
        <taxon>Fungi incertae sedis</taxon>
        <taxon>Mucoromycota</taxon>
        <taxon>Mucoromycotina</taxon>
        <taxon>Mucoromycetes</taxon>
        <taxon>Mucorales</taxon>
        <taxon>Cunninghamellaceae</taxon>
        <taxon>Absidia</taxon>
    </lineage>
</organism>
<dbReference type="Gene3D" id="1.10.10.10">
    <property type="entry name" value="Winged helix-like DNA-binding domain superfamily/Winged helix DNA-binding domain"/>
    <property type="match status" value="1"/>
</dbReference>
<evidence type="ECO:0000313" key="3">
    <source>
        <dbReference type="EMBL" id="ORZ21619.1"/>
    </source>
</evidence>
<dbReference type="SUPFAM" id="SSF46689">
    <property type="entry name" value="Homeodomain-like"/>
    <property type="match status" value="1"/>
</dbReference>
<keyword evidence="4" id="KW-1185">Reference proteome</keyword>